<feature type="domain" description="DNA-binding transcriptional repressor CapW winged helix-turn-helix" evidence="3">
    <location>
        <begin position="13"/>
        <end position="80"/>
    </location>
</feature>
<dbReference type="AlphaFoldDB" id="A0A7W2ACX5"/>
<dbReference type="InterPro" id="IPR059019">
    <property type="entry name" value="WHD_CapW"/>
</dbReference>
<dbReference type="RefSeq" id="WP_181740345.1">
    <property type="nucleotide sequence ID" value="NZ_JACEMT010000052.1"/>
</dbReference>
<dbReference type="InterPro" id="IPR016634">
    <property type="entry name" value="CapW-like"/>
</dbReference>
<evidence type="ECO:0000259" key="3">
    <source>
        <dbReference type="Pfam" id="PF26109"/>
    </source>
</evidence>
<protein>
    <submittedName>
        <fullName evidence="4">WYL domain-containing protein</fullName>
    </submittedName>
</protein>
<dbReference type="InterPro" id="IPR026881">
    <property type="entry name" value="WYL_dom"/>
</dbReference>
<name>A0A7W2ACX5_9GAMM</name>
<gene>
    <name evidence="4" type="ORF">H1S06_11540</name>
</gene>
<comment type="caution">
    <text evidence="4">The sequence shown here is derived from an EMBL/GenBank/DDBJ whole genome shotgun (WGS) entry which is preliminary data.</text>
</comment>
<dbReference type="EMBL" id="JACEMT010000052">
    <property type="protein sequence ID" value="MBA4502992.1"/>
    <property type="molecule type" value="Genomic_DNA"/>
</dbReference>
<evidence type="ECO:0000313" key="4">
    <source>
        <dbReference type="EMBL" id="MBA4502992.1"/>
    </source>
</evidence>
<dbReference type="PIRSF" id="PIRSF015558">
    <property type="entry name" value="Txn_reg_DeoR_prd"/>
    <property type="match status" value="1"/>
</dbReference>
<evidence type="ECO:0000313" key="5">
    <source>
        <dbReference type="Proteomes" id="UP000538931"/>
    </source>
</evidence>
<dbReference type="Pfam" id="PF26109">
    <property type="entry name" value="WHD_BrxR"/>
    <property type="match status" value="1"/>
</dbReference>
<evidence type="ECO:0000259" key="2">
    <source>
        <dbReference type="Pfam" id="PF26107"/>
    </source>
</evidence>
<proteinExistence type="predicted"/>
<dbReference type="PROSITE" id="PS52050">
    <property type="entry name" value="WYL"/>
    <property type="match status" value="1"/>
</dbReference>
<sequence length="312" mass="34984">MGQRAFAEIPQPQQERLAHVEFRLLFLGCVNRVDLINRFRLSESAASRAFALYRQLAPGNIVYDHADETYRPAADFTPLYNYTPAQVLTALSEGYGDDFVSTPPSWLPSELSGRLSAPSLDVLIPVSRALFSGKALRIAYRSLSSGFSHKSIVPLVLVDNGLRWHLRAFDADRGRYADFVINRIESATVDDTDTNLPSLRDQDRNWHTEISLELVPHPTLAHPETIAFEYGMTDAMMTLPVRAALAGYLLRRWNVDCTTDHSQHGPEYHLWLRNSDILCRMTDYPIPNMTLAPGFVPLPPAATPSVHPRGTV</sequence>
<dbReference type="Proteomes" id="UP000538931">
    <property type="component" value="Unassembled WGS sequence"/>
</dbReference>
<organism evidence="4 5">
    <name type="scientific">Marinobacterium marinum</name>
    <dbReference type="NCBI Taxonomy" id="2756129"/>
    <lineage>
        <taxon>Bacteria</taxon>
        <taxon>Pseudomonadati</taxon>
        <taxon>Pseudomonadota</taxon>
        <taxon>Gammaproteobacteria</taxon>
        <taxon>Oceanospirillales</taxon>
        <taxon>Oceanospirillaceae</taxon>
        <taxon>Marinobacterium</taxon>
    </lineage>
</organism>
<feature type="domain" description="WYL" evidence="1">
    <location>
        <begin position="122"/>
        <end position="189"/>
    </location>
</feature>
<feature type="domain" description="DNA-binding transcriptional repressor CapW C-terminal dimerisation" evidence="2">
    <location>
        <begin position="210"/>
        <end position="276"/>
    </location>
</feature>
<dbReference type="InterPro" id="IPR059020">
    <property type="entry name" value="CapW_CTD"/>
</dbReference>
<keyword evidence="5" id="KW-1185">Reference proteome</keyword>
<evidence type="ECO:0000259" key="1">
    <source>
        <dbReference type="Pfam" id="PF13280"/>
    </source>
</evidence>
<reference evidence="4 5" key="1">
    <citation type="submission" date="2020-07" db="EMBL/GenBank/DDBJ databases">
        <title>Bacterium isolated from marien macroalgae.</title>
        <authorList>
            <person name="Zhu K."/>
            <person name="Lu D."/>
            <person name="Du Z."/>
        </authorList>
    </citation>
    <scope>NUCLEOTIDE SEQUENCE [LARGE SCALE GENOMIC DNA]</scope>
    <source>
        <strain evidence="4 5">3-1745</strain>
    </source>
</reference>
<dbReference type="Pfam" id="PF13280">
    <property type="entry name" value="WYL"/>
    <property type="match status" value="1"/>
</dbReference>
<accession>A0A7W2ACX5</accession>
<dbReference type="Pfam" id="PF26107">
    <property type="entry name" value="BrxR_CTD"/>
    <property type="match status" value="1"/>
</dbReference>